<dbReference type="AlphaFoldDB" id="A0A540WZ36"/>
<feature type="chain" id="PRO_5021709830" description="Lipoprotein" evidence="1">
    <location>
        <begin position="27"/>
        <end position="103"/>
    </location>
</feature>
<proteinExistence type="predicted"/>
<keyword evidence="1" id="KW-0732">Signal</keyword>
<accession>A0A540WZ36</accession>
<comment type="caution">
    <text evidence="2">The sequence shown here is derived from an EMBL/GenBank/DDBJ whole genome shotgun (WGS) entry which is preliminary data.</text>
</comment>
<evidence type="ECO:0000313" key="3">
    <source>
        <dbReference type="Proteomes" id="UP000315369"/>
    </source>
</evidence>
<reference evidence="2 3" key="1">
    <citation type="submission" date="2019-06" db="EMBL/GenBank/DDBJ databases">
        <authorList>
            <person name="Livingstone P."/>
            <person name="Whitworth D."/>
        </authorList>
    </citation>
    <scope>NUCLEOTIDE SEQUENCE [LARGE SCALE GENOMIC DNA]</scope>
    <source>
        <strain evidence="2 3">AM401</strain>
    </source>
</reference>
<evidence type="ECO:0000256" key="1">
    <source>
        <dbReference type="SAM" id="SignalP"/>
    </source>
</evidence>
<feature type="signal peptide" evidence="1">
    <location>
        <begin position="1"/>
        <end position="26"/>
    </location>
</feature>
<organism evidence="2 3">
    <name type="scientific">Myxococcus llanfairpwllgwyngyllgogerychwyrndrobwllllantysiliogogogochensis</name>
    <dbReference type="NCBI Taxonomy" id="2590453"/>
    <lineage>
        <taxon>Bacteria</taxon>
        <taxon>Pseudomonadati</taxon>
        <taxon>Myxococcota</taxon>
        <taxon>Myxococcia</taxon>
        <taxon>Myxococcales</taxon>
        <taxon>Cystobacterineae</taxon>
        <taxon>Myxococcaceae</taxon>
        <taxon>Myxococcus</taxon>
    </lineage>
</organism>
<dbReference type="RefSeq" id="WP_141644031.1">
    <property type="nucleotide sequence ID" value="NZ_VIFM01000073.1"/>
</dbReference>
<dbReference type="Proteomes" id="UP000315369">
    <property type="component" value="Unassembled WGS sequence"/>
</dbReference>
<dbReference type="OrthoDB" id="9906234at2"/>
<keyword evidence="3" id="KW-1185">Reference proteome</keyword>
<protein>
    <recommendedName>
        <fullName evidence="4">Lipoprotein</fullName>
    </recommendedName>
</protein>
<sequence length="103" mass="11216">MTRVSLSGGRWMLGLGAVLMAQLALADGNQCSMECTTKADATMRSCMDRCPSPSDDPTKPGPFQSCALRCQEKQDKKFNECAERCVDPEGLESPRKGKSGRVR</sequence>
<evidence type="ECO:0008006" key="4">
    <source>
        <dbReference type="Google" id="ProtNLM"/>
    </source>
</evidence>
<name>A0A540WZ36_9BACT</name>
<dbReference type="EMBL" id="VIFM01000073">
    <property type="protein sequence ID" value="TQF14257.1"/>
    <property type="molecule type" value="Genomic_DNA"/>
</dbReference>
<evidence type="ECO:0000313" key="2">
    <source>
        <dbReference type="EMBL" id="TQF14257.1"/>
    </source>
</evidence>
<gene>
    <name evidence="2" type="ORF">FJV41_19590</name>
</gene>